<organism evidence="2">
    <name type="scientific">Anguilla anguilla</name>
    <name type="common">European freshwater eel</name>
    <name type="synonym">Muraena anguilla</name>
    <dbReference type="NCBI Taxonomy" id="7936"/>
    <lineage>
        <taxon>Eukaryota</taxon>
        <taxon>Metazoa</taxon>
        <taxon>Chordata</taxon>
        <taxon>Craniata</taxon>
        <taxon>Vertebrata</taxon>
        <taxon>Euteleostomi</taxon>
        <taxon>Actinopterygii</taxon>
        <taxon>Neopterygii</taxon>
        <taxon>Teleostei</taxon>
        <taxon>Anguilliformes</taxon>
        <taxon>Anguillidae</taxon>
        <taxon>Anguilla</taxon>
    </lineage>
</organism>
<sequence length="65" mass="7503">MHNILASIHHSLRPIIQDQYMTGTFALLHYYTSTYPELGSQSTTSHLHGTYRQKKKKEQLPSVCN</sequence>
<evidence type="ECO:0000256" key="1">
    <source>
        <dbReference type="SAM" id="MobiDB-lite"/>
    </source>
</evidence>
<proteinExistence type="predicted"/>
<evidence type="ECO:0000313" key="2">
    <source>
        <dbReference type="EMBL" id="JAH92391.1"/>
    </source>
</evidence>
<dbReference type="AlphaFoldDB" id="A0A0E9WQ50"/>
<feature type="region of interest" description="Disordered" evidence="1">
    <location>
        <begin position="39"/>
        <end position="65"/>
    </location>
</feature>
<reference evidence="2" key="1">
    <citation type="submission" date="2014-11" db="EMBL/GenBank/DDBJ databases">
        <authorList>
            <person name="Amaro Gonzalez C."/>
        </authorList>
    </citation>
    <scope>NUCLEOTIDE SEQUENCE</scope>
</reference>
<protein>
    <submittedName>
        <fullName evidence="2">Uncharacterized protein</fullName>
    </submittedName>
</protein>
<reference evidence="2" key="2">
    <citation type="journal article" date="2015" name="Fish Shellfish Immunol.">
        <title>Early steps in the European eel (Anguilla anguilla)-Vibrio vulnificus interaction in the gills: Role of the RtxA13 toxin.</title>
        <authorList>
            <person name="Callol A."/>
            <person name="Pajuelo D."/>
            <person name="Ebbesson L."/>
            <person name="Teles M."/>
            <person name="MacKenzie S."/>
            <person name="Amaro C."/>
        </authorList>
    </citation>
    <scope>NUCLEOTIDE SEQUENCE</scope>
</reference>
<name>A0A0E9WQ50_ANGAN</name>
<accession>A0A0E9WQ50</accession>
<dbReference type="EMBL" id="GBXM01016186">
    <property type="protein sequence ID" value="JAH92391.1"/>
    <property type="molecule type" value="Transcribed_RNA"/>
</dbReference>